<feature type="domain" description="Sulphur oxidation protein SoxZ" evidence="1">
    <location>
        <begin position="9"/>
        <end position="99"/>
    </location>
</feature>
<dbReference type="KEGG" id="haz:A9404_10100"/>
<proteinExistence type="predicted"/>
<dbReference type="InterPro" id="IPR030995">
    <property type="entry name" value="SoxZ"/>
</dbReference>
<dbReference type="AlphaFoldDB" id="A0A191ZIK2"/>
<dbReference type="STRING" id="1860122.A9404_10100"/>
<evidence type="ECO:0000259" key="1">
    <source>
        <dbReference type="Pfam" id="PF08770"/>
    </source>
</evidence>
<name>A0A191ZIK2_9GAMM</name>
<dbReference type="InterPro" id="IPR013783">
    <property type="entry name" value="Ig-like_fold"/>
</dbReference>
<dbReference type="RefSeq" id="WP_066101031.1">
    <property type="nucleotide sequence ID" value="NZ_CP016027.1"/>
</dbReference>
<reference evidence="2 3" key="1">
    <citation type="submission" date="2016-06" db="EMBL/GenBank/DDBJ databases">
        <title>Insight into the functional genes involving in sulfur oxidation in Pearl River water.</title>
        <authorList>
            <person name="Luo J."/>
            <person name="Tan X."/>
            <person name="Lin W."/>
        </authorList>
    </citation>
    <scope>NUCLEOTIDE SEQUENCE [LARGE SCALE GENOMIC DNA]</scope>
    <source>
        <strain evidence="2 3">LS2</strain>
    </source>
</reference>
<evidence type="ECO:0000313" key="2">
    <source>
        <dbReference type="EMBL" id="ANJ67682.1"/>
    </source>
</evidence>
<sequence>MSTIKMRISAAGDVLDVKSLIEHPMETGRLKDKATGKIIPANYIQTLTVSVNDKPAVEANLSVAVSKNPYINVKVPGKKGDKVTIAWASNIGKSDSETATA</sequence>
<organism evidence="2 3">
    <name type="scientific">Halothiobacillus diazotrophicus</name>
    <dbReference type="NCBI Taxonomy" id="1860122"/>
    <lineage>
        <taxon>Bacteria</taxon>
        <taxon>Pseudomonadati</taxon>
        <taxon>Pseudomonadota</taxon>
        <taxon>Gammaproteobacteria</taxon>
        <taxon>Chromatiales</taxon>
        <taxon>Halothiobacillaceae</taxon>
        <taxon>Halothiobacillus</taxon>
    </lineage>
</organism>
<dbReference type="InterPro" id="IPR014880">
    <property type="entry name" value="SoxZ_dom"/>
</dbReference>
<gene>
    <name evidence="2" type="ORF">A9404_10100</name>
</gene>
<dbReference type="SUPFAM" id="SSF81296">
    <property type="entry name" value="E set domains"/>
    <property type="match status" value="1"/>
</dbReference>
<dbReference type="Pfam" id="PF08770">
    <property type="entry name" value="SoxZ"/>
    <property type="match status" value="1"/>
</dbReference>
<evidence type="ECO:0000313" key="3">
    <source>
        <dbReference type="Proteomes" id="UP000078596"/>
    </source>
</evidence>
<dbReference type="OrthoDB" id="9795530at2"/>
<accession>A0A191ZIK2</accession>
<dbReference type="Gene3D" id="2.60.40.10">
    <property type="entry name" value="Immunoglobulins"/>
    <property type="match status" value="1"/>
</dbReference>
<keyword evidence="3" id="KW-1185">Reference proteome</keyword>
<dbReference type="NCBIfam" id="TIGR04490">
    <property type="entry name" value="SoxZ_true"/>
    <property type="match status" value="1"/>
</dbReference>
<protein>
    <submittedName>
        <fullName evidence="2">Thiosulfate oxidation carrier complex protein SoxZ</fullName>
    </submittedName>
</protein>
<dbReference type="InterPro" id="IPR014756">
    <property type="entry name" value="Ig_E-set"/>
</dbReference>
<dbReference type="EMBL" id="CP016027">
    <property type="protein sequence ID" value="ANJ67682.1"/>
    <property type="molecule type" value="Genomic_DNA"/>
</dbReference>
<dbReference type="Proteomes" id="UP000078596">
    <property type="component" value="Chromosome"/>
</dbReference>